<reference evidence="6" key="1">
    <citation type="journal article" date="2019" name="Int. J. Syst. Evol. Microbiol.">
        <title>The Global Catalogue of Microorganisms (GCM) 10K type strain sequencing project: providing services to taxonomists for standard genome sequencing and annotation.</title>
        <authorList>
            <consortium name="The Broad Institute Genomics Platform"/>
            <consortium name="The Broad Institute Genome Sequencing Center for Infectious Disease"/>
            <person name="Wu L."/>
            <person name="Ma J."/>
        </authorList>
    </citation>
    <scope>NUCLEOTIDE SEQUENCE [LARGE SCALE GENOMIC DNA]</scope>
    <source>
        <strain evidence="6">JCM 17688</strain>
    </source>
</reference>
<dbReference type="Proteomes" id="UP001500635">
    <property type="component" value="Unassembled WGS sequence"/>
</dbReference>
<dbReference type="PANTHER" id="PTHR30302:SF1">
    <property type="entry name" value="HYDROGENASE 2 MATURATION PROTEASE"/>
    <property type="match status" value="1"/>
</dbReference>
<evidence type="ECO:0000256" key="4">
    <source>
        <dbReference type="ARBA" id="ARBA00022801"/>
    </source>
</evidence>
<dbReference type="GO" id="GO:0006508">
    <property type="term" value="P:proteolysis"/>
    <property type="evidence" value="ECO:0007669"/>
    <property type="project" value="UniProtKB-KW"/>
</dbReference>
<evidence type="ECO:0000313" key="5">
    <source>
        <dbReference type="EMBL" id="GAA4389870.1"/>
    </source>
</evidence>
<organism evidence="5 6">
    <name type="scientific">Tsukamurella soli</name>
    <dbReference type="NCBI Taxonomy" id="644556"/>
    <lineage>
        <taxon>Bacteria</taxon>
        <taxon>Bacillati</taxon>
        <taxon>Actinomycetota</taxon>
        <taxon>Actinomycetes</taxon>
        <taxon>Mycobacteriales</taxon>
        <taxon>Tsukamurellaceae</taxon>
        <taxon>Tsukamurella</taxon>
    </lineage>
</organism>
<dbReference type="RefSeq" id="WP_344993758.1">
    <property type="nucleotide sequence ID" value="NZ_BAABFR010000020.1"/>
</dbReference>
<comment type="caution">
    <text evidence="5">The sequence shown here is derived from an EMBL/GenBank/DDBJ whole genome shotgun (WGS) entry which is preliminary data.</text>
</comment>
<dbReference type="PRINTS" id="PR00446">
    <property type="entry name" value="HYDRGNUPTAKE"/>
</dbReference>
<evidence type="ECO:0000256" key="2">
    <source>
        <dbReference type="ARBA" id="ARBA00022670"/>
    </source>
</evidence>
<dbReference type="NCBIfam" id="TIGR00072">
    <property type="entry name" value="hydrog_prot"/>
    <property type="match status" value="1"/>
</dbReference>
<dbReference type="InterPro" id="IPR000671">
    <property type="entry name" value="Peptidase_A31"/>
</dbReference>
<dbReference type="Pfam" id="PF01750">
    <property type="entry name" value="HycI"/>
    <property type="match status" value="1"/>
</dbReference>
<evidence type="ECO:0000256" key="3">
    <source>
        <dbReference type="ARBA" id="ARBA00022750"/>
    </source>
</evidence>
<keyword evidence="3" id="KW-0064">Aspartyl protease</keyword>
<evidence type="ECO:0000256" key="1">
    <source>
        <dbReference type="ARBA" id="ARBA00006814"/>
    </source>
</evidence>
<keyword evidence="4" id="KW-0378">Hydrolase</keyword>
<name>A0ABP8JF44_9ACTN</name>
<dbReference type="Gene3D" id="3.40.50.1450">
    <property type="entry name" value="HybD-like"/>
    <property type="match status" value="1"/>
</dbReference>
<gene>
    <name evidence="5" type="ORF">GCM10023147_17160</name>
</gene>
<comment type="similarity">
    <text evidence="1">Belongs to the peptidase A31 family.</text>
</comment>
<dbReference type="EMBL" id="BAABFR010000020">
    <property type="protein sequence ID" value="GAA4389870.1"/>
    <property type="molecule type" value="Genomic_DNA"/>
</dbReference>
<keyword evidence="6" id="KW-1185">Reference proteome</keyword>
<proteinExistence type="inferred from homology"/>
<evidence type="ECO:0000313" key="6">
    <source>
        <dbReference type="Proteomes" id="UP001500635"/>
    </source>
</evidence>
<keyword evidence="2 5" id="KW-0645">Protease</keyword>
<protein>
    <submittedName>
        <fullName evidence="5">Hydrogenase maturation protease</fullName>
    </submittedName>
</protein>
<sequence length="159" mass="16136">MTVVGDVLVAGIGNIFLGDDGFGSEVARRLTADDGDRVRVVDYGIRGMHLAYDLVDGVDTLILIDAVPGPGAPGTVSVRLIDEVPAAPAVDAHAMTPSAVLASLRALGGRLPTTYLIGCVPEDVSEGIGLSATVEAAVEPAAAAVRELLSACSTRAEVT</sequence>
<dbReference type="PANTHER" id="PTHR30302">
    <property type="entry name" value="HYDROGENASE 1 MATURATION PROTEASE"/>
    <property type="match status" value="1"/>
</dbReference>
<dbReference type="InterPro" id="IPR023430">
    <property type="entry name" value="Pept_HybD-like_dom_sf"/>
</dbReference>
<dbReference type="GO" id="GO:0008233">
    <property type="term" value="F:peptidase activity"/>
    <property type="evidence" value="ECO:0007669"/>
    <property type="project" value="UniProtKB-KW"/>
</dbReference>
<dbReference type="SUPFAM" id="SSF53163">
    <property type="entry name" value="HybD-like"/>
    <property type="match status" value="1"/>
</dbReference>
<accession>A0ABP8JF44</accession>